<dbReference type="PANTHER" id="PTHR11390">
    <property type="entry name" value="PROKARYOTIC DNA TOPOISOMERASE"/>
    <property type="match status" value="1"/>
</dbReference>
<dbReference type="PRINTS" id="PR00417">
    <property type="entry name" value="PRTPISMRASEI"/>
</dbReference>
<dbReference type="InterPro" id="IPR013826">
    <property type="entry name" value="Topo_IA_cen_sub3"/>
</dbReference>
<dbReference type="GO" id="GO:0006310">
    <property type="term" value="P:DNA recombination"/>
    <property type="evidence" value="ECO:0007669"/>
    <property type="project" value="TreeGrafter"/>
</dbReference>
<evidence type="ECO:0000256" key="12">
    <source>
        <dbReference type="ARBA" id="ARBA00030003"/>
    </source>
</evidence>
<reference evidence="20" key="1">
    <citation type="submission" date="2020-06" db="EMBL/GenBank/DDBJ databases">
        <title>REHAB project genomes.</title>
        <authorList>
            <person name="Shaw L.P."/>
        </authorList>
    </citation>
    <scope>NUCLEOTIDE SEQUENCE [LARGE SCALE GENOMIC DNA]</scope>
    <source>
        <strain evidence="20">RHBSTW-00938</strain>
        <plasmid evidence="20">prhbstw-00938_2</plasmid>
    </source>
</reference>
<keyword evidence="6" id="KW-0863">Zinc-finger</keyword>
<comment type="similarity">
    <text evidence="2">Belongs to the type IA topoisomerase family.</text>
</comment>
<dbReference type="NCBIfam" id="TIGR01056">
    <property type="entry name" value="topB"/>
    <property type="match status" value="1"/>
</dbReference>
<gene>
    <name evidence="19" type="ORF">HV331_25635</name>
</gene>
<dbReference type="Gene3D" id="1.10.290.10">
    <property type="entry name" value="Topoisomerase I, domain 4"/>
    <property type="match status" value="1"/>
</dbReference>
<protein>
    <recommendedName>
        <fullName evidence="3">DNA topoisomerase</fullName>
        <ecNumber evidence="3">5.6.2.1</ecNumber>
    </recommendedName>
    <alternativeName>
        <fullName evidence="15">Omega-protein</fullName>
    </alternativeName>
    <alternativeName>
        <fullName evidence="14">Relaxing enzyme</fullName>
    </alternativeName>
    <alternativeName>
        <fullName evidence="12">Swivelase</fullName>
    </alternativeName>
    <alternativeName>
        <fullName evidence="13">Untwisting enzyme</fullName>
    </alternativeName>
</protein>
<evidence type="ECO:0000256" key="14">
    <source>
        <dbReference type="ARBA" id="ARBA00032235"/>
    </source>
</evidence>
<dbReference type="SUPFAM" id="SSF56712">
    <property type="entry name" value="Prokaryotic type I DNA topoisomerase"/>
    <property type="match status" value="1"/>
</dbReference>
<evidence type="ECO:0000256" key="16">
    <source>
        <dbReference type="SAM" id="MobiDB-lite"/>
    </source>
</evidence>
<dbReference type="InterPro" id="IPR013498">
    <property type="entry name" value="Topo_IA_Znf"/>
</dbReference>
<dbReference type="InterPro" id="IPR003601">
    <property type="entry name" value="Topo_IA_2"/>
</dbReference>
<keyword evidence="5" id="KW-0677">Repeat</keyword>
<dbReference type="GO" id="GO:0006281">
    <property type="term" value="P:DNA repair"/>
    <property type="evidence" value="ECO:0007669"/>
    <property type="project" value="TreeGrafter"/>
</dbReference>
<dbReference type="FunFam" id="1.10.290.10:FF:000004">
    <property type="entry name" value="DNA topoisomerase 3"/>
    <property type="match status" value="1"/>
</dbReference>
<dbReference type="RefSeq" id="WP_182015672.1">
    <property type="nucleotide sequence ID" value="NZ_CP055905.1"/>
</dbReference>
<evidence type="ECO:0000256" key="6">
    <source>
        <dbReference type="ARBA" id="ARBA00022771"/>
    </source>
</evidence>
<evidence type="ECO:0000256" key="11">
    <source>
        <dbReference type="ARBA" id="ARBA00023235"/>
    </source>
</evidence>
<evidence type="ECO:0000256" key="3">
    <source>
        <dbReference type="ARBA" id="ARBA00012891"/>
    </source>
</evidence>
<organism evidence="19 20">
    <name type="scientific">Klebsiella aerogenes</name>
    <name type="common">Enterobacter aerogenes</name>
    <dbReference type="NCBI Taxonomy" id="548"/>
    <lineage>
        <taxon>Bacteria</taxon>
        <taxon>Pseudomonadati</taxon>
        <taxon>Pseudomonadota</taxon>
        <taxon>Gammaproteobacteria</taxon>
        <taxon>Enterobacterales</taxon>
        <taxon>Enterobacteriaceae</taxon>
        <taxon>Klebsiella/Raoultella group</taxon>
        <taxon>Klebsiella</taxon>
    </lineage>
</organism>
<comment type="catalytic activity">
    <reaction evidence="1">
        <text>ATP-independent breakage of single-stranded DNA, followed by passage and rejoining.</text>
        <dbReference type="EC" id="5.6.2.1"/>
    </reaction>
</comment>
<dbReference type="InterPro" id="IPR005738">
    <property type="entry name" value="TopoIII"/>
</dbReference>
<geneLocation type="plasmid" evidence="20">
    <name>prhbstw-00938_2</name>
</geneLocation>
<dbReference type="Pfam" id="PF01396">
    <property type="entry name" value="Zn_ribbon_Top1"/>
    <property type="match status" value="1"/>
</dbReference>
<evidence type="ECO:0000313" key="20">
    <source>
        <dbReference type="Proteomes" id="UP000514462"/>
    </source>
</evidence>
<dbReference type="InterPro" id="IPR034144">
    <property type="entry name" value="TOPRIM_TopoIII"/>
</dbReference>
<evidence type="ECO:0000256" key="9">
    <source>
        <dbReference type="ARBA" id="ARBA00023029"/>
    </source>
</evidence>
<dbReference type="InterPro" id="IPR013825">
    <property type="entry name" value="Topo_IA_cen_sub2"/>
</dbReference>
<keyword evidence="10" id="KW-0238">DNA-binding</keyword>
<dbReference type="PROSITE" id="PS00396">
    <property type="entry name" value="TOPO_IA_1"/>
    <property type="match status" value="1"/>
</dbReference>
<evidence type="ECO:0000256" key="2">
    <source>
        <dbReference type="ARBA" id="ARBA00009446"/>
    </source>
</evidence>
<dbReference type="Gene3D" id="3.40.50.140">
    <property type="match status" value="1"/>
</dbReference>
<evidence type="ECO:0000256" key="1">
    <source>
        <dbReference type="ARBA" id="ARBA00000213"/>
    </source>
</evidence>
<dbReference type="EMBL" id="CP055905">
    <property type="protein sequence ID" value="QMR42900.1"/>
    <property type="molecule type" value="Genomic_DNA"/>
</dbReference>
<dbReference type="NCBIfam" id="NF005829">
    <property type="entry name" value="PRK07726.1"/>
    <property type="match status" value="1"/>
</dbReference>
<feature type="domain" description="Topo IA-type catalytic" evidence="18">
    <location>
        <begin position="151"/>
        <end position="610"/>
    </location>
</feature>
<keyword evidence="7" id="KW-0862">Zinc</keyword>
<evidence type="ECO:0000256" key="5">
    <source>
        <dbReference type="ARBA" id="ARBA00022737"/>
    </source>
</evidence>
<feature type="domain" description="Toprim" evidence="17">
    <location>
        <begin position="1"/>
        <end position="134"/>
    </location>
</feature>
<evidence type="ECO:0000256" key="7">
    <source>
        <dbReference type="ARBA" id="ARBA00022833"/>
    </source>
</evidence>
<dbReference type="InterPro" id="IPR013824">
    <property type="entry name" value="Topo_IA_cen_sub1"/>
</dbReference>
<dbReference type="Gene3D" id="1.10.460.10">
    <property type="entry name" value="Topoisomerase I, domain 2"/>
    <property type="match status" value="1"/>
</dbReference>
<dbReference type="GO" id="GO:0006265">
    <property type="term" value="P:DNA topological change"/>
    <property type="evidence" value="ECO:0007669"/>
    <property type="project" value="InterPro"/>
</dbReference>
<keyword evidence="4" id="KW-0479">Metal-binding</keyword>
<keyword evidence="19" id="KW-0614">Plasmid</keyword>
<keyword evidence="11" id="KW-0413">Isomerase</keyword>
<dbReference type="PANTHER" id="PTHR11390:SF21">
    <property type="entry name" value="DNA TOPOISOMERASE 3-ALPHA"/>
    <property type="match status" value="1"/>
</dbReference>
<evidence type="ECO:0000256" key="10">
    <source>
        <dbReference type="ARBA" id="ARBA00023125"/>
    </source>
</evidence>
<dbReference type="InterPro" id="IPR003602">
    <property type="entry name" value="Topo_IA_DNA-bd_dom"/>
</dbReference>
<dbReference type="PROSITE" id="PS52039">
    <property type="entry name" value="TOPO_IA_2"/>
    <property type="match status" value="1"/>
</dbReference>
<dbReference type="GO" id="GO:0043597">
    <property type="term" value="C:cytoplasmic replication fork"/>
    <property type="evidence" value="ECO:0007669"/>
    <property type="project" value="TreeGrafter"/>
</dbReference>
<dbReference type="GO" id="GO:0008270">
    <property type="term" value="F:zinc ion binding"/>
    <property type="evidence" value="ECO:0007669"/>
    <property type="project" value="UniProtKB-KW"/>
</dbReference>
<dbReference type="SMART" id="SM00436">
    <property type="entry name" value="TOP1Bc"/>
    <property type="match status" value="1"/>
</dbReference>
<dbReference type="Pfam" id="PF01751">
    <property type="entry name" value="Toprim"/>
    <property type="match status" value="1"/>
</dbReference>
<dbReference type="InterPro" id="IPR023406">
    <property type="entry name" value="Topo_IA_AS"/>
</dbReference>
<evidence type="ECO:0000256" key="15">
    <source>
        <dbReference type="ARBA" id="ARBA00032877"/>
    </source>
</evidence>
<dbReference type="CDD" id="cd03362">
    <property type="entry name" value="TOPRIM_TopoIA_TopoIII"/>
    <property type="match status" value="1"/>
</dbReference>
<evidence type="ECO:0000313" key="19">
    <source>
        <dbReference type="EMBL" id="QMR42900.1"/>
    </source>
</evidence>
<dbReference type="AlphaFoldDB" id="A0AAP9R1V8"/>
<dbReference type="SMART" id="SM00437">
    <property type="entry name" value="TOP1Ac"/>
    <property type="match status" value="1"/>
</dbReference>
<dbReference type="Pfam" id="PF01131">
    <property type="entry name" value="Topoisom_bac"/>
    <property type="match status" value="1"/>
</dbReference>
<dbReference type="EC" id="5.6.2.1" evidence="3"/>
<dbReference type="InterPro" id="IPR013497">
    <property type="entry name" value="Topo_IA_cen"/>
</dbReference>
<dbReference type="CDD" id="cd00186">
    <property type="entry name" value="TOP1Ac"/>
    <property type="match status" value="1"/>
</dbReference>
<accession>A0AAP9R1V8</accession>
<keyword evidence="8" id="KW-0460">Magnesium</keyword>
<dbReference type="InterPro" id="IPR000380">
    <property type="entry name" value="Topo_IA"/>
</dbReference>
<dbReference type="Gene3D" id="3.30.65.10">
    <property type="entry name" value="Bacterial Topoisomerase I, domain 1"/>
    <property type="match status" value="1"/>
</dbReference>
<proteinExistence type="inferred from homology"/>
<dbReference type="InterPro" id="IPR006171">
    <property type="entry name" value="TOPRIM_dom"/>
</dbReference>
<feature type="region of interest" description="Disordered" evidence="16">
    <location>
        <begin position="454"/>
        <end position="500"/>
    </location>
</feature>
<feature type="compositionally biased region" description="Acidic residues" evidence="16">
    <location>
        <begin position="454"/>
        <end position="466"/>
    </location>
</feature>
<evidence type="ECO:0000259" key="18">
    <source>
        <dbReference type="PROSITE" id="PS52039"/>
    </source>
</evidence>
<sequence>MQLYLCEKPSQARDIASVLGKGQKGDGCIRVGSNIIVTWARGHLLEQAPPDKYDEKYGKPWRTEVLPVIPSRWELEVVADAKAQFRVIRDLLKQASEVIVSTDADREGEVIARELLEYCAYRGPVRRLWLSALDEASIRKGLANLLPGEKTALLYDAGKGRSRADWLIGMNMTRLCTLLARDAGVDELLSVGRVQTPTLAIVVNRDNEIANFVPVPYWQVRAQLQKDGVTFSALWQPAEQYSDEEGRCIHQGAAAAVAQLCAQTATATVLDATTKRDKEPQPLCFSLGELQMVCSQKWGMGAKEVLGIAQALYESHKATTYPRTDCGYLPLSMLDEIPEVLDAVAKSDPPVMGTINTLDRTLRSRVWNDKKVTAHHGIIPTRVAFDISRLSGDELKVYTLVRQHYLAQLLPQAEVDITEASFNLGGQLFRTRGRVPVLEGWKVLFRKQADAASGDDADAATSEDDNRDMALPPLAKGDNCQVSGGAAEPRQTRPPSPFTEGTLIAAMKNAASLVTDPKLKKILRDNAGLGTEATRAEVITTLFKRGYLEKKGKTIRATPLARELIAALPETLTSPGMTALWEQALDDIAEGRMSLEAFMKKQEAWTQHLVAKLRADSLRLTAPVTPPCPICGGKTRKRSGKKGDFFSCIRYPECKGVVNSNGKRKVARKSSCKGCKTDKSAS</sequence>
<dbReference type="InterPro" id="IPR023405">
    <property type="entry name" value="Topo_IA_core_domain"/>
</dbReference>
<dbReference type="SUPFAM" id="SSF57783">
    <property type="entry name" value="Zinc beta-ribbon"/>
    <property type="match status" value="1"/>
</dbReference>
<dbReference type="GO" id="GO:0003917">
    <property type="term" value="F:DNA topoisomerase type I (single strand cut, ATP-independent) activity"/>
    <property type="evidence" value="ECO:0007669"/>
    <property type="project" value="UniProtKB-EC"/>
</dbReference>
<dbReference type="Gene3D" id="2.70.20.10">
    <property type="entry name" value="Topoisomerase I, domain 3"/>
    <property type="match status" value="1"/>
</dbReference>
<name>A0AAP9R1V8_KLEAE</name>
<evidence type="ECO:0000256" key="4">
    <source>
        <dbReference type="ARBA" id="ARBA00022723"/>
    </source>
</evidence>
<dbReference type="PROSITE" id="PS50880">
    <property type="entry name" value="TOPRIM"/>
    <property type="match status" value="1"/>
</dbReference>
<evidence type="ECO:0000256" key="13">
    <source>
        <dbReference type="ARBA" id="ARBA00031985"/>
    </source>
</evidence>
<dbReference type="SMART" id="SM00493">
    <property type="entry name" value="TOPRIM"/>
    <property type="match status" value="1"/>
</dbReference>
<evidence type="ECO:0000256" key="8">
    <source>
        <dbReference type="ARBA" id="ARBA00022842"/>
    </source>
</evidence>
<keyword evidence="9" id="KW-0799">Topoisomerase</keyword>
<dbReference type="GO" id="GO:0003677">
    <property type="term" value="F:DNA binding"/>
    <property type="evidence" value="ECO:0007669"/>
    <property type="project" value="UniProtKB-KW"/>
</dbReference>
<evidence type="ECO:0000259" key="17">
    <source>
        <dbReference type="PROSITE" id="PS50880"/>
    </source>
</evidence>
<dbReference type="Proteomes" id="UP000514462">
    <property type="component" value="Plasmid pRHBSTW-00938_2"/>
</dbReference>